<dbReference type="RefSeq" id="WP_344568949.1">
    <property type="nucleotide sequence ID" value="NZ_BAAARJ010000018.1"/>
</dbReference>
<proteinExistence type="predicted"/>
<accession>A0ABP6CZ42</accession>
<organism evidence="1 2">
    <name type="scientific">Streptomyces axinellae</name>
    <dbReference type="NCBI Taxonomy" id="552788"/>
    <lineage>
        <taxon>Bacteria</taxon>
        <taxon>Bacillati</taxon>
        <taxon>Actinomycetota</taxon>
        <taxon>Actinomycetes</taxon>
        <taxon>Kitasatosporales</taxon>
        <taxon>Streptomycetaceae</taxon>
        <taxon>Streptomyces</taxon>
    </lineage>
</organism>
<comment type="caution">
    <text evidence="1">The sequence shown here is derived from an EMBL/GenBank/DDBJ whole genome shotgun (WGS) entry which is preliminary data.</text>
</comment>
<evidence type="ECO:0000313" key="2">
    <source>
        <dbReference type="Proteomes" id="UP001501447"/>
    </source>
</evidence>
<name>A0ABP6CZ42_9ACTN</name>
<protein>
    <submittedName>
        <fullName evidence="1">Uncharacterized protein</fullName>
    </submittedName>
</protein>
<evidence type="ECO:0000313" key="1">
    <source>
        <dbReference type="EMBL" id="GAA2629913.1"/>
    </source>
</evidence>
<dbReference type="Proteomes" id="UP001501447">
    <property type="component" value="Unassembled WGS sequence"/>
</dbReference>
<gene>
    <name evidence="1" type="ORF">GCM10009863_51680</name>
</gene>
<sequence length="207" mass="22665">MDTTTCTVCQQPLWQDELGHQACGACVRRLDQLLRELAGPGGLYAQLATVLHPGTTGGGARVSGSRTAPLPIRLEPLSLASRGGVVTILQTWLVDFHEYLGWQHPRWEGGLQGQLDQAVSRLRILLPWAAENHEAFRELFAEVRDVVGACKAQVSGEPPARRVTVVCTLCDATMRITLDTPGRRCKCGTQYGWTELRQLPLAERAVA</sequence>
<keyword evidence="2" id="KW-1185">Reference proteome</keyword>
<dbReference type="EMBL" id="BAAARJ010000018">
    <property type="protein sequence ID" value="GAA2629913.1"/>
    <property type="molecule type" value="Genomic_DNA"/>
</dbReference>
<reference evidence="2" key="1">
    <citation type="journal article" date="2019" name="Int. J. Syst. Evol. Microbiol.">
        <title>The Global Catalogue of Microorganisms (GCM) 10K type strain sequencing project: providing services to taxonomists for standard genome sequencing and annotation.</title>
        <authorList>
            <consortium name="The Broad Institute Genomics Platform"/>
            <consortium name="The Broad Institute Genome Sequencing Center for Infectious Disease"/>
            <person name="Wu L."/>
            <person name="Ma J."/>
        </authorList>
    </citation>
    <scope>NUCLEOTIDE SEQUENCE [LARGE SCALE GENOMIC DNA]</scope>
    <source>
        <strain evidence="2">JCM 16373</strain>
    </source>
</reference>